<feature type="compositionally biased region" description="Basic and acidic residues" evidence="1">
    <location>
        <begin position="523"/>
        <end position="534"/>
    </location>
</feature>
<protein>
    <submittedName>
        <fullName evidence="2">Uncharacterized protein</fullName>
    </submittedName>
</protein>
<feature type="compositionally biased region" description="Polar residues" evidence="1">
    <location>
        <begin position="544"/>
        <end position="563"/>
    </location>
</feature>
<feature type="compositionally biased region" description="Basic and acidic residues" evidence="1">
    <location>
        <begin position="611"/>
        <end position="637"/>
    </location>
</feature>
<feature type="compositionally biased region" description="Polar residues" evidence="1">
    <location>
        <begin position="125"/>
        <end position="135"/>
    </location>
</feature>
<dbReference type="AlphaFoldDB" id="A0A9N8PVX0"/>
<feature type="compositionally biased region" description="Acidic residues" evidence="1">
    <location>
        <begin position="364"/>
        <end position="379"/>
    </location>
</feature>
<dbReference type="OrthoDB" id="4412445at2759"/>
<feature type="region of interest" description="Disordered" evidence="1">
    <location>
        <begin position="87"/>
        <end position="230"/>
    </location>
</feature>
<dbReference type="EMBL" id="CAINUL010000015">
    <property type="protein sequence ID" value="CAD0112601.1"/>
    <property type="molecule type" value="Genomic_DNA"/>
</dbReference>
<feature type="compositionally biased region" description="Acidic residues" evidence="1">
    <location>
        <begin position="445"/>
        <end position="456"/>
    </location>
</feature>
<accession>A0A9N8PVX0</accession>
<dbReference type="PANTHER" id="PTHR34673:SF1">
    <property type="entry name" value="COLD-REGULATED PROTEIN"/>
    <property type="match status" value="1"/>
</dbReference>
<evidence type="ECO:0000256" key="1">
    <source>
        <dbReference type="SAM" id="MobiDB-lite"/>
    </source>
</evidence>
<gene>
    <name evidence="2" type="ORF">AWRI4620_LOCUS6856</name>
</gene>
<feature type="compositionally biased region" description="Pro residues" evidence="1">
    <location>
        <begin position="288"/>
        <end position="301"/>
    </location>
</feature>
<feature type="compositionally biased region" description="Basic residues" evidence="1">
    <location>
        <begin position="471"/>
        <end position="484"/>
    </location>
</feature>
<feature type="compositionally biased region" description="Basic and acidic residues" evidence="1">
    <location>
        <begin position="343"/>
        <end position="354"/>
    </location>
</feature>
<feature type="compositionally biased region" description="Polar residues" evidence="1">
    <location>
        <begin position="324"/>
        <end position="333"/>
    </location>
</feature>
<organism evidence="2 3">
    <name type="scientific">Aureobasidium uvarum</name>
    <dbReference type="NCBI Taxonomy" id="2773716"/>
    <lineage>
        <taxon>Eukaryota</taxon>
        <taxon>Fungi</taxon>
        <taxon>Dikarya</taxon>
        <taxon>Ascomycota</taxon>
        <taxon>Pezizomycotina</taxon>
        <taxon>Dothideomycetes</taxon>
        <taxon>Dothideomycetidae</taxon>
        <taxon>Dothideales</taxon>
        <taxon>Saccotheciaceae</taxon>
        <taxon>Aureobasidium</taxon>
    </lineage>
</organism>
<reference evidence="2" key="1">
    <citation type="submission" date="2020-06" db="EMBL/GenBank/DDBJ databases">
        <authorList>
            <person name="Onetto C."/>
        </authorList>
    </citation>
    <scope>NUCLEOTIDE SEQUENCE</scope>
</reference>
<feature type="compositionally biased region" description="Basic and acidic residues" evidence="1">
    <location>
        <begin position="414"/>
        <end position="429"/>
    </location>
</feature>
<sequence>MDCLPIPFVCFQCGTDQNPCHCKVVGPTIGFASAIVLAWWEEGAETLKAFFDDEKPSEDSTDQRLEDLLDLLEPLKVGEEPQNSSIVGVTSSEHGSPPKPLFTVDTIDTSSPVFTGTTTRTRRTSLQPETSTRASSAVPDTAATLDLSPENGTIAPSSLEAPIENDPTGLQTVKGKRSDDHGLPKAIDSSILSQEDDTTVVHDPSSAAVSFFPPNPYSDEPVQYPSQQAAPTVSSVFNGQLGNDYRQDIEDTSADSSLTSLASNDDQMNQYDLRDQLADYKRYLADTPSPPPTSPLSPPPSILTTRYADPDIMGGADPEDDETTLFSIASTPSKPIIKLGKVAPKEPDDDRGLRDTGGLGTVNEADDELADDTDADDIEQQQAHEDEPAQKRLLATVTGDEKQPGTDAKAVAPPEEHTIKDRLRRRMQESKANVTSTSALRDSPDELAPESADELADPSPSHGSLSLVKSRINKSKPSRSRAKKPPNTPALAPLEKIVGVPRATRGATANRQLAGIPGTPSPRKVEENTRELRSLDATPILYTRTRTGTATAESTPEPGTQGSVKPVPKRTKFATSASEVTRLGSPTPKVTPAKTSKGAPATRKRAPRKNKTAESKQDDDTMPEKLNEATTKRKREEEDGETEEQPTRASKRIAGAEPEGE</sequence>
<feature type="compositionally biased region" description="Polar residues" evidence="1">
    <location>
        <begin position="430"/>
        <end position="440"/>
    </location>
</feature>
<feature type="region of interest" description="Disordered" evidence="1">
    <location>
        <begin position="283"/>
        <end position="661"/>
    </location>
</feature>
<dbReference type="PANTHER" id="PTHR34673">
    <property type="entry name" value="COLD-REGULATED PROTEIN"/>
    <property type="match status" value="1"/>
</dbReference>
<keyword evidence="3" id="KW-1185">Reference proteome</keyword>
<name>A0A9N8PVX0_9PEZI</name>
<comment type="caution">
    <text evidence="2">The sequence shown here is derived from an EMBL/GenBank/DDBJ whole genome shotgun (WGS) entry which is preliminary data.</text>
</comment>
<evidence type="ECO:0000313" key="3">
    <source>
        <dbReference type="Proteomes" id="UP000745764"/>
    </source>
</evidence>
<proteinExistence type="predicted"/>
<dbReference type="Proteomes" id="UP000745764">
    <property type="component" value="Unassembled WGS sequence"/>
</dbReference>
<evidence type="ECO:0000313" key="2">
    <source>
        <dbReference type="EMBL" id="CAD0112601.1"/>
    </source>
</evidence>